<accession>A0A5N8X8M6</accession>
<dbReference type="InterPro" id="IPR041667">
    <property type="entry name" value="Cupin_8"/>
</dbReference>
<dbReference type="PANTHER" id="PTHR12461:SF105">
    <property type="entry name" value="HYPOXIA-INDUCIBLE FACTOR 1-ALPHA INHIBITOR"/>
    <property type="match status" value="1"/>
</dbReference>
<dbReference type="RefSeq" id="WP_152769314.1">
    <property type="nucleotide sequence ID" value="NZ_VJZC01000003.1"/>
</dbReference>
<comment type="caution">
    <text evidence="2">The sequence shown here is derived from an EMBL/GenBank/DDBJ whole genome shotgun (WGS) entry which is preliminary data.</text>
</comment>
<reference evidence="2 3" key="1">
    <citation type="submission" date="2019-07" db="EMBL/GenBank/DDBJ databases">
        <title>New species of Amycolatopsis and Streptomyces.</title>
        <authorList>
            <person name="Duangmal K."/>
            <person name="Teo W.F.A."/>
            <person name="Lipun K."/>
        </authorList>
    </citation>
    <scope>NUCLEOTIDE SEQUENCE [LARGE SCALE GENOMIC DNA]</scope>
    <source>
        <strain evidence="2 3">NBRC 106415</strain>
    </source>
</reference>
<protein>
    <recommendedName>
        <fullName evidence="1">JmjC domain-containing protein</fullName>
    </recommendedName>
</protein>
<sequence>MISESPKTLDNVTRVADINPEDFIDRFVRTQTPVVIGNTQAGTPLSRITTAEAATEAFGDLRIQVQQNYTSPLSRGVAAARRQGLSQKVRNKIEEWPLAEYLDHVNKNPDTDLLCVEYHTPAAVRELMKDPNVCGVPWASEDLVSFMFVANQGNYAHLHFDGDFRNVLLYQVFGRKRVVMVPVSARDKISPSMNFSKLLIQNMDEEEKLDLLRYLGAYDCVINPGEAVYFPPSIWHYVEYLDTGASINFRFGREEFARKLVDANRVPFYPDLHALLSHLATVTDQDVRVGLEDKIWSEARTVLATEYADSAERHRAVQEMYRALMDSTLPDGPLSRHVDIDCPVAEQMAVERHDSPSKLWREELMLGEPI</sequence>
<dbReference type="PROSITE" id="PS51184">
    <property type="entry name" value="JMJC"/>
    <property type="match status" value="1"/>
</dbReference>
<keyword evidence="3" id="KW-1185">Reference proteome</keyword>
<dbReference type="OrthoDB" id="479699at2"/>
<evidence type="ECO:0000313" key="2">
    <source>
        <dbReference type="EMBL" id="MPY55831.1"/>
    </source>
</evidence>
<proteinExistence type="predicted"/>
<dbReference type="EMBL" id="VJZC01000003">
    <property type="protein sequence ID" value="MPY55831.1"/>
    <property type="molecule type" value="Genomic_DNA"/>
</dbReference>
<dbReference type="InterPro" id="IPR003347">
    <property type="entry name" value="JmjC_dom"/>
</dbReference>
<organism evidence="2 3">
    <name type="scientific">Streptomyces spongiae</name>
    <dbReference type="NCBI Taxonomy" id="565072"/>
    <lineage>
        <taxon>Bacteria</taxon>
        <taxon>Bacillati</taxon>
        <taxon>Actinomycetota</taxon>
        <taxon>Actinomycetes</taxon>
        <taxon>Kitasatosporales</taxon>
        <taxon>Streptomycetaceae</taxon>
        <taxon>Streptomyces</taxon>
    </lineage>
</organism>
<dbReference type="AlphaFoldDB" id="A0A5N8X8M6"/>
<dbReference type="PANTHER" id="PTHR12461">
    <property type="entry name" value="HYPOXIA-INDUCIBLE FACTOR 1 ALPHA INHIBITOR-RELATED"/>
    <property type="match status" value="1"/>
</dbReference>
<dbReference type="SUPFAM" id="SSF51197">
    <property type="entry name" value="Clavaminate synthase-like"/>
    <property type="match status" value="1"/>
</dbReference>
<dbReference type="Pfam" id="PF13621">
    <property type="entry name" value="Cupin_8"/>
    <property type="match status" value="1"/>
</dbReference>
<evidence type="ECO:0000259" key="1">
    <source>
        <dbReference type="PROSITE" id="PS51184"/>
    </source>
</evidence>
<evidence type="ECO:0000313" key="3">
    <source>
        <dbReference type="Proteomes" id="UP000400924"/>
    </source>
</evidence>
<name>A0A5N8X8M6_9ACTN</name>
<gene>
    <name evidence="2" type="ORF">FNH08_01070</name>
</gene>
<feature type="domain" description="JmjC" evidence="1">
    <location>
        <begin position="109"/>
        <end position="268"/>
    </location>
</feature>
<dbReference type="Gene3D" id="2.60.120.650">
    <property type="entry name" value="Cupin"/>
    <property type="match status" value="1"/>
</dbReference>
<dbReference type="Proteomes" id="UP000400924">
    <property type="component" value="Unassembled WGS sequence"/>
</dbReference>